<dbReference type="PROSITE" id="PS50894">
    <property type="entry name" value="HPT"/>
    <property type="match status" value="1"/>
</dbReference>
<dbReference type="PANTHER" id="PTHR43395:SF1">
    <property type="entry name" value="CHEMOTAXIS PROTEIN CHEA"/>
    <property type="match status" value="1"/>
</dbReference>
<dbReference type="InterPro" id="IPR037006">
    <property type="entry name" value="CheA-like_homodim_sf"/>
</dbReference>
<evidence type="ECO:0000256" key="5">
    <source>
        <dbReference type="SAM" id="MobiDB-lite"/>
    </source>
</evidence>
<feature type="region of interest" description="Disordered" evidence="5">
    <location>
        <begin position="263"/>
        <end position="282"/>
    </location>
</feature>
<evidence type="ECO:0000256" key="1">
    <source>
        <dbReference type="ARBA" id="ARBA00000085"/>
    </source>
</evidence>
<dbReference type="Pfam" id="PF01627">
    <property type="entry name" value="Hpt"/>
    <property type="match status" value="1"/>
</dbReference>
<feature type="compositionally biased region" description="Low complexity" evidence="5">
    <location>
        <begin position="138"/>
        <end position="166"/>
    </location>
</feature>
<dbReference type="SUPFAM" id="SSF47226">
    <property type="entry name" value="Histidine-containing phosphotransfer domain, HPT domain"/>
    <property type="match status" value="1"/>
</dbReference>
<feature type="modified residue" description="Phosphohistidine" evidence="4">
    <location>
        <position position="6"/>
    </location>
</feature>
<name>A0ABQ6ID42_9MICO</name>
<dbReference type="CDD" id="cd00088">
    <property type="entry name" value="HPT"/>
    <property type="match status" value="1"/>
</dbReference>
<organism evidence="7 8">
    <name type="scientific">Demequina litorisediminis</name>
    <dbReference type="NCBI Taxonomy" id="1849022"/>
    <lineage>
        <taxon>Bacteria</taxon>
        <taxon>Bacillati</taxon>
        <taxon>Actinomycetota</taxon>
        <taxon>Actinomycetes</taxon>
        <taxon>Micrococcales</taxon>
        <taxon>Demequinaceae</taxon>
        <taxon>Demequina</taxon>
    </lineage>
</organism>
<evidence type="ECO:0000259" key="6">
    <source>
        <dbReference type="PROSITE" id="PS50894"/>
    </source>
</evidence>
<evidence type="ECO:0000256" key="4">
    <source>
        <dbReference type="PROSITE-ProRule" id="PRU00110"/>
    </source>
</evidence>
<dbReference type="InterPro" id="IPR036097">
    <property type="entry name" value="HisK_dim/P_sf"/>
</dbReference>
<sequence length="282" mass="29566">MFRTIHTIKGTSGFLGFSTLEGLTHVGENLLAELRDGKRTMTTATTDVLLRMVDTVRRILETVESTGVEGEHPTQAVIDAIQAVLDGVDPAPSASDEAAEATDLADVTEASDPEAEPAAAPVAAAPKRAVKPVLPAAPKTAAKAQAPAPADAAPEAPAASEAPAEADAPDEMPVRSAAESSIRVDVDVLDALMRHVGELVLARNAMTSLAGDMDDPNLVRASQRLSLIATELQQGVMKTRMQPIDHVWSKVPRMVRDVSSAVGRKVQAHHGGQGHGTRSLRP</sequence>
<dbReference type="PANTHER" id="PTHR43395">
    <property type="entry name" value="SENSOR HISTIDINE KINASE CHEA"/>
    <property type="match status" value="1"/>
</dbReference>
<dbReference type="Pfam" id="PF02895">
    <property type="entry name" value="H-kinase_dim"/>
    <property type="match status" value="1"/>
</dbReference>
<dbReference type="Gene3D" id="1.20.120.160">
    <property type="entry name" value="HPT domain"/>
    <property type="match status" value="1"/>
</dbReference>
<evidence type="ECO:0000313" key="7">
    <source>
        <dbReference type="EMBL" id="GMA35630.1"/>
    </source>
</evidence>
<feature type="domain" description="HPt" evidence="6">
    <location>
        <begin position="1"/>
        <end position="66"/>
    </location>
</feature>
<evidence type="ECO:0000256" key="3">
    <source>
        <dbReference type="ARBA" id="ARBA00012438"/>
    </source>
</evidence>
<dbReference type="InterPro" id="IPR051315">
    <property type="entry name" value="Bact_Chemotaxis_CheA"/>
</dbReference>
<dbReference type="Gene3D" id="1.10.287.560">
    <property type="entry name" value="Histidine kinase CheA-like, homodimeric domain"/>
    <property type="match status" value="1"/>
</dbReference>
<dbReference type="SMART" id="SM01231">
    <property type="entry name" value="H-kinase_dim"/>
    <property type="match status" value="1"/>
</dbReference>
<comment type="caution">
    <text evidence="7">The sequence shown here is derived from an EMBL/GenBank/DDBJ whole genome shotgun (WGS) entry which is preliminary data.</text>
</comment>
<evidence type="ECO:0000313" key="8">
    <source>
        <dbReference type="Proteomes" id="UP001157125"/>
    </source>
</evidence>
<comment type="catalytic activity">
    <reaction evidence="1">
        <text>ATP + protein L-histidine = ADP + protein N-phospho-L-histidine.</text>
        <dbReference type="EC" id="2.7.13.3"/>
    </reaction>
</comment>
<accession>A0ABQ6ID42</accession>
<dbReference type="InterPro" id="IPR004105">
    <property type="entry name" value="CheA-like_dim"/>
</dbReference>
<dbReference type="InterPro" id="IPR008207">
    <property type="entry name" value="Sig_transdc_His_kin_Hpt_dom"/>
</dbReference>
<dbReference type="SUPFAM" id="SSF47384">
    <property type="entry name" value="Homodimeric domain of signal transducing histidine kinase"/>
    <property type="match status" value="1"/>
</dbReference>
<gene>
    <name evidence="7" type="ORF">GCM10025876_18340</name>
</gene>
<proteinExistence type="predicted"/>
<dbReference type="Proteomes" id="UP001157125">
    <property type="component" value="Unassembled WGS sequence"/>
</dbReference>
<keyword evidence="8" id="KW-1185">Reference proteome</keyword>
<dbReference type="InterPro" id="IPR036641">
    <property type="entry name" value="HPT_dom_sf"/>
</dbReference>
<feature type="region of interest" description="Disordered" evidence="5">
    <location>
        <begin position="138"/>
        <end position="176"/>
    </location>
</feature>
<dbReference type="EMBL" id="BSUN01000001">
    <property type="protein sequence ID" value="GMA35630.1"/>
    <property type="molecule type" value="Genomic_DNA"/>
</dbReference>
<evidence type="ECO:0000256" key="2">
    <source>
        <dbReference type="ARBA" id="ARBA00004236"/>
    </source>
</evidence>
<feature type="region of interest" description="Disordered" evidence="5">
    <location>
        <begin position="88"/>
        <end position="126"/>
    </location>
</feature>
<feature type="compositionally biased region" description="Low complexity" evidence="5">
    <location>
        <begin position="116"/>
        <end position="126"/>
    </location>
</feature>
<reference evidence="8" key="1">
    <citation type="journal article" date="2019" name="Int. J. Syst. Evol. Microbiol.">
        <title>The Global Catalogue of Microorganisms (GCM) 10K type strain sequencing project: providing services to taxonomists for standard genome sequencing and annotation.</title>
        <authorList>
            <consortium name="The Broad Institute Genomics Platform"/>
            <consortium name="The Broad Institute Genome Sequencing Center for Infectious Disease"/>
            <person name="Wu L."/>
            <person name="Ma J."/>
        </authorList>
    </citation>
    <scope>NUCLEOTIDE SEQUENCE [LARGE SCALE GENOMIC DNA]</scope>
    <source>
        <strain evidence="8">NBRC 112299</strain>
    </source>
</reference>
<keyword evidence="4" id="KW-0597">Phosphoprotein</keyword>
<comment type="subcellular location">
    <subcellularLocation>
        <location evidence="2">Cell membrane</location>
    </subcellularLocation>
</comment>
<protein>
    <recommendedName>
        <fullName evidence="3">histidine kinase</fullName>
        <ecNumber evidence="3">2.7.13.3</ecNumber>
    </recommendedName>
</protein>
<dbReference type="EC" id="2.7.13.3" evidence="3"/>
<feature type="compositionally biased region" description="Low complexity" evidence="5">
    <location>
        <begin position="88"/>
        <end position="108"/>
    </location>
</feature>